<feature type="domain" description="HAMP" evidence="21">
    <location>
        <begin position="205"/>
        <end position="257"/>
    </location>
</feature>
<dbReference type="GO" id="GO:0005524">
    <property type="term" value="F:ATP binding"/>
    <property type="evidence" value="ECO:0007669"/>
    <property type="project" value="UniProtKB-KW"/>
</dbReference>
<dbReference type="SUPFAM" id="SSF47384">
    <property type="entry name" value="Homodimeric domain of signal transducing histidine kinase"/>
    <property type="match status" value="1"/>
</dbReference>
<evidence type="ECO:0000256" key="8">
    <source>
        <dbReference type="ARBA" id="ARBA00022692"/>
    </source>
</evidence>
<accession>A0A839IJA2</accession>
<keyword evidence="11" id="KW-0067">ATP-binding</keyword>
<dbReference type="Gene3D" id="3.40.50.2300">
    <property type="match status" value="2"/>
</dbReference>
<keyword evidence="4" id="KW-1003">Cell membrane</keyword>
<dbReference type="CDD" id="cd17546">
    <property type="entry name" value="REC_hyHK_CKI1_RcsC-like"/>
    <property type="match status" value="1"/>
</dbReference>
<dbReference type="CDD" id="cd00082">
    <property type="entry name" value="HisKA"/>
    <property type="match status" value="1"/>
</dbReference>
<dbReference type="InterPro" id="IPR008207">
    <property type="entry name" value="Sig_transdc_His_kin_Hpt_dom"/>
</dbReference>
<comment type="caution">
    <text evidence="23">The sequence shown here is derived from an EMBL/GenBank/DDBJ whole genome shotgun (WGS) entry which is preliminary data.</text>
</comment>
<reference evidence="23 24" key="1">
    <citation type="submission" date="2020-08" db="EMBL/GenBank/DDBJ databases">
        <title>Oceanospirillum sp. nov. isolated from marine sediment.</title>
        <authorList>
            <person name="Ji X."/>
        </authorList>
    </citation>
    <scope>NUCLEOTIDE SEQUENCE [LARGE SCALE GENOMIC DNA]</scope>
    <source>
        <strain evidence="23 24">D5</strain>
    </source>
</reference>
<comment type="catalytic activity">
    <reaction evidence="1">
        <text>ATP + protein L-histidine = ADP + protein N-phospho-L-histidine.</text>
        <dbReference type="EC" id="2.7.13.3"/>
    </reaction>
</comment>
<keyword evidence="5" id="KW-0997">Cell inner membrane</keyword>
<evidence type="ECO:0000256" key="4">
    <source>
        <dbReference type="ARBA" id="ARBA00022475"/>
    </source>
</evidence>
<keyword evidence="17" id="KW-0175">Coiled coil</keyword>
<dbReference type="InterPro" id="IPR004358">
    <property type="entry name" value="Sig_transdc_His_kin-like_C"/>
</dbReference>
<dbReference type="PRINTS" id="PR00344">
    <property type="entry name" value="BCTRLSENSOR"/>
</dbReference>
<dbReference type="InterPro" id="IPR036641">
    <property type="entry name" value="HPT_dom_sf"/>
</dbReference>
<comment type="subcellular location">
    <subcellularLocation>
        <location evidence="2">Cell inner membrane</location>
        <topology evidence="2">Multi-pass membrane protein</topology>
    </subcellularLocation>
</comment>
<dbReference type="CDD" id="cd16922">
    <property type="entry name" value="HATPase_EvgS-ArcB-TorS-like"/>
    <property type="match status" value="1"/>
</dbReference>
<dbReference type="InterPro" id="IPR036890">
    <property type="entry name" value="HATPase_C_sf"/>
</dbReference>
<dbReference type="Pfam" id="PF00072">
    <property type="entry name" value="Response_reg"/>
    <property type="match status" value="1"/>
</dbReference>
<gene>
    <name evidence="23" type="ORF">H4O21_02215</name>
</gene>
<feature type="modified residue" description="Phosphohistidine" evidence="15">
    <location>
        <position position="897"/>
    </location>
</feature>
<dbReference type="Gene3D" id="6.10.340.10">
    <property type="match status" value="1"/>
</dbReference>
<keyword evidence="13" id="KW-0902">Two-component regulatory system</keyword>
<comment type="caution">
    <text evidence="16">Lacks conserved residue(s) required for the propagation of feature annotation.</text>
</comment>
<dbReference type="PROSITE" id="PS50110">
    <property type="entry name" value="RESPONSE_REGULATORY"/>
    <property type="match status" value="2"/>
</dbReference>
<evidence type="ECO:0000256" key="17">
    <source>
        <dbReference type="SAM" id="Coils"/>
    </source>
</evidence>
<dbReference type="InterPro" id="IPR036097">
    <property type="entry name" value="HisK_dim/P_sf"/>
</dbReference>
<dbReference type="InterPro" id="IPR011006">
    <property type="entry name" value="CheY-like_superfamily"/>
</dbReference>
<evidence type="ECO:0000256" key="18">
    <source>
        <dbReference type="SAM" id="Phobius"/>
    </source>
</evidence>
<dbReference type="PROSITE" id="PS50885">
    <property type="entry name" value="HAMP"/>
    <property type="match status" value="1"/>
</dbReference>
<evidence type="ECO:0000259" key="20">
    <source>
        <dbReference type="PROSITE" id="PS50110"/>
    </source>
</evidence>
<dbReference type="Pfam" id="PF09984">
    <property type="entry name" value="sCache_4"/>
    <property type="match status" value="1"/>
</dbReference>
<dbReference type="CDD" id="cd06225">
    <property type="entry name" value="HAMP"/>
    <property type="match status" value="1"/>
</dbReference>
<dbReference type="InterPro" id="IPR003660">
    <property type="entry name" value="HAMP_dom"/>
</dbReference>
<dbReference type="Pfam" id="PF01627">
    <property type="entry name" value="Hpt"/>
    <property type="match status" value="1"/>
</dbReference>
<dbReference type="EMBL" id="JACJFM010000002">
    <property type="protein sequence ID" value="MBB1485423.1"/>
    <property type="molecule type" value="Genomic_DNA"/>
</dbReference>
<evidence type="ECO:0000256" key="2">
    <source>
        <dbReference type="ARBA" id="ARBA00004429"/>
    </source>
</evidence>
<dbReference type="PANTHER" id="PTHR45339">
    <property type="entry name" value="HYBRID SIGNAL TRANSDUCTION HISTIDINE KINASE J"/>
    <property type="match status" value="1"/>
</dbReference>
<sequence length="960" mass="107699">MKDWPLRNRIIFIALAPAMLTALVLSTHLFINYYALLEKNLLQRGEALARQLSVPVAYAIEQDDLQQMQTILDKLLQEPEVRAVSIHNKERNNILHGGPSMYGVSNASHRLQNQPLVRYSDASLRIIHPLYSPYPHQADLQNNQKSYTPLFTPVEVKTRYISGWLEIEVNLSQTRLDTIYDVILNWMLVICLLIITLMIAIRTNRLFLAPIQELSLTIKNITSGNYHTRAQKSGLPEFKVLADDLNRMTEKLAESRKELEDSIEQTTYELEETMETMETQSIELDLSRKKAEEANRIKSEFLANMSHEIRTPLNGIVGFCNLLKRTRLNPRQNEYLTNIRNASDSLLAIINDILDFSKIEAQKLEVESIPFNLRDILDESITLLAPEVHRKQLELVAMIYDDVPVHLISDPLRLKQVLTNLISNAVKFTEHGEVIIRIMVEEELNDEMILRASVTDTGIGISPQQQQYLFSAFTQADPSQTRQFGGTGLGLVICKRLVELMGGEIGLDSQPGQGSTFWFTVRTPLVTDITQPQSSQRFAGLKALLVESHPLHQTALSHQLSQAGLKVISHNSLTGINVNDPAADLAVLAFNTQEASDRANLALSHKLAENIPVLVLAGSSDGDLITRYMSAGVHRVDTKPAGYELLLDAIESILQQNRKSAQDQSFPGTSALILNEERRNKTVLPSDDSASFDKIASAPLILVVDDNAANLLLASSLLKEYGLEVTQANSGKKAIERVLSKRPDLVLMDIQMPDMDGLEATRRIRSLGPQFEELPIIALTAHALPEEGDKFLHAGLNDLLTKPFDEQKLARIIRHWTGFSPRLLTADETPQAPDRSTDSDDIDDVVDMELGIRLAGGKPALAKEMLDMLIQSIPESRDSLHRAFQSNNIEEMIHSVHHLHGATRYCGVPRLALTTETLETQLKMNQLVIAQGTLQTLYQELEKLESWHREQQLIDHHNQG</sequence>
<evidence type="ECO:0000256" key="13">
    <source>
        <dbReference type="ARBA" id="ARBA00023012"/>
    </source>
</evidence>
<dbReference type="SUPFAM" id="SSF158472">
    <property type="entry name" value="HAMP domain-like"/>
    <property type="match status" value="1"/>
</dbReference>
<evidence type="ECO:0000256" key="9">
    <source>
        <dbReference type="ARBA" id="ARBA00022741"/>
    </source>
</evidence>
<evidence type="ECO:0000256" key="7">
    <source>
        <dbReference type="ARBA" id="ARBA00022679"/>
    </source>
</evidence>
<feature type="transmembrane region" description="Helical" evidence="18">
    <location>
        <begin position="182"/>
        <end position="201"/>
    </location>
</feature>
<dbReference type="InterPro" id="IPR001789">
    <property type="entry name" value="Sig_transdc_resp-reg_receiver"/>
</dbReference>
<evidence type="ECO:0000256" key="14">
    <source>
        <dbReference type="ARBA" id="ARBA00023136"/>
    </source>
</evidence>
<keyword evidence="9" id="KW-0547">Nucleotide-binding</keyword>
<feature type="domain" description="Response regulatory" evidence="20">
    <location>
        <begin position="542"/>
        <end position="654"/>
    </location>
</feature>
<dbReference type="PANTHER" id="PTHR45339:SF1">
    <property type="entry name" value="HYBRID SIGNAL TRANSDUCTION HISTIDINE KINASE J"/>
    <property type="match status" value="1"/>
</dbReference>
<feature type="modified residue" description="4-aspartylphosphate" evidence="16">
    <location>
        <position position="749"/>
    </location>
</feature>
<dbReference type="FunFam" id="3.30.565.10:FF:000010">
    <property type="entry name" value="Sensor histidine kinase RcsC"/>
    <property type="match status" value="1"/>
</dbReference>
<dbReference type="Pfam" id="PF00512">
    <property type="entry name" value="HisKA"/>
    <property type="match status" value="1"/>
</dbReference>
<dbReference type="SMART" id="SM00073">
    <property type="entry name" value="HPT"/>
    <property type="match status" value="1"/>
</dbReference>
<feature type="transmembrane region" description="Helical" evidence="18">
    <location>
        <begin position="12"/>
        <end position="35"/>
    </location>
</feature>
<evidence type="ECO:0000313" key="23">
    <source>
        <dbReference type="EMBL" id="MBB1485423.1"/>
    </source>
</evidence>
<evidence type="ECO:0000256" key="15">
    <source>
        <dbReference type="PROSITE-ProRule" id="PRU00110"/>
    </source>
</evidence>
<evidence type="ECO:0000256" key="11">
    <source>
        <dbReference type="ARBA" id="ARBA00022840"/>
    </source>
</evidence>
<dbReference type="SMART" id="SM00304">
    <property type="entry name" value="HAMP"/>
    <property type="match status" value="1"/>
</dbReference>
<feature type="domain" description="Response regulatory" evidence="20">
    <location>
        <begin position="700"/>
        <end position="817"/>
    </location>
</feature>
<dbReference type="InterPro" id="IPR003661">
    <property type="entry name" value="HisK_dim/P_dom"/>
</dbReference>
<evidence type="ECO:0000256" key="5">
    <source>
        <dbReference type="ARBA" id="ARBA00022519"/>
    </source>
</evidence>
<evidence type="ECO:0000256" key="10">
    <source>
        <dbReference type="ARBA" id="ARBA00022777"/>
    </source>
</evidence>
<evidence type="ECO:0000256" key="6">
    <source>
        <dbReference type="ARBA" id="ARBA00022553"/>
    </source>
</evidence>
<evidence type="ECO:0000259" key="22">
    <source>
        <dbReference type="PROSITE" id="PS50894"/>
    </source>
</evidence>
<feature type="domain" description="Histidine kinase" evidence="19">
    <location>
        <begin position="304"/>
        <end position="525"/>
    </location>
</feature>
<dbReference type="SMART" id="SM00448">
    <property type="entry name" value="REC"/>
    <property type="match status" value="2"/>
</dbReference>
<evidence type="ECO:0000256" key="12">
    <source>
        <dbReference type="ARBA" id="ARBA00022989"/>
    </source>
</evidence>
<dbReference type="Pfam" id="PF00672">
    <property type="entry name" value="HAMP"/>
    <property type="match status" value="1"/>
</dbReference>
<dbReference type="RefSeq" id="WP_182807205.1">
    <property type="nucleotide sequence ID" value="NZ_JACJFM010000002.1"/>
</dbReference>
<keyword evidence="10" id="KW-0418">Kinase</keyword>
<name>A0A839IJA2_9GAMM</name>
<dbReference type="Proteomes" id="UP000565262">
    <property type="component" value="Unassembled WGS sequence"/>
</dbReference>
<dbReference type="SMART" id="SM00388">
    <property type="entry name" value="HisKA"/>
    <property type="match status" value="1"/>
</dbReference>
<proteinExistence type="predicted"/>
<evidence type="ECO:0000259" key="21">
    <source>
        <dbReference type="PROSITE" id="PS50885"/>
    </source>
</evidence>
<evidence type="ECO:0000256" key="16">
    <source>
        <dbReference type="PROSITE-ProRule" id="PRU00169"/>
    </source>
</evidence>
<dbReference type="PROSITE" id="PS50894">
    <property type="entry name" value="HPT"/>
    <property type="match status" value="1"/>
</dbReference>
<evidence type="ECO:0000256" key="1">
    <source>
        <dbReference type="ARBA" id="ARBA00000085"/>
    </source>
</evidence>
<dbReference type="Gene3D" id="1.10.287.130">
    <property type="match status" value="1"/>
</dbReference>
<evidence type="ECO:0000256" key="3">
    <source>
        <dbReference type="ARBA" id="ARBA00012438"/>
    </source>
</evidence>
<keyword evidence="14 18" id="KW-0472">Membrane</keyword>
<dbReference type="InterPro" id="IPR019247">
    <property type="entry name" value="Histidine_kinase_BarA_N"/>
</dbReference>
<evidence type="ECO:0000313" key="24">
    <source>
        <dbReference type="Proteomes" id="UP000565262"/>
    </source>
</evidence>
<keyword evidence="6 16" id="KW-0597">Phosphoprotein</keyword>
<keyword evidence="8 18" id="KW-0812">Transmembrane</keyword>
<dbReference type="Pfam" id="PF02518">
    <property type="entry name" value="HATPase_c"/>
    <property type="match status" value="1"/>
</dbReference>
<dbReference type="GO" id="GO:0005886">
    <property type="term" value="C:plasma membrane"/>
    <property type="evidence" value="ECO:0007669"/>
    <property type="project" value="UniProtKB-SubCell"/>
</dbReference>
<dbReference type="EC" id="2.7.13.3" evidence="3"/>
<dbReference type="FunFam" id="1.10.287.130:FF:000003">
    <property type="entry name" value="Histidine kinase"/>
    <property type="match status" value="1"/>
</dbReference>
<dbReference type="GO" id="GO:0000155">
    <property type="term" value="F:phosphorelay sensor kinase activity"/>
    <property type="evidence" value="ECO:0007669"/>
    <property type="project" value="InterPro"/>
</dbReference>
<dbReference type="AlphaFoldDB" id="A0A839IJA2"/>
<dbReference type="SUPFAM" id="SSF52172">
    <property type="entry name" value="CheY-like"/>
    <property type="match status" value="2"/>
</dbReference>
<organism evidence="23 24">
    <name type="scientific">Oceanospirillum sediminis</name>
    <dbReference type="NCBI Taxonomy" id="2760088"/>
    <lineage>
        <taxon>Bacteria</taxon>
        <taxon>Pseudomonadati</taxon>
        <taxon>Pseudomonadota</taxon>
        <taxon>Gammaproteobacteria</taxon>
        <taxon>Oceanospirillales</taxon>
        <taxon>Oceanospirillaceae</taxon>
        <taxon>Oceanospirillum</taxon>
    </lineage>
</organism>
<feature type="coiled-coil region" evidence="17">
    <location>
        <begin position="238"/>
        <end position="276"/>
    </location>
</feature>
<keyword evidence="12 18" id="KW-1133">Transmembrane helix</keyword>
<dbReference type="SMART" id="SM00387">
    <property type="entry name" value="HATPase_c"/>
    <property type="match status" value="1"/>
</dbReference>
<dbReference type="InterPro" id="IPR005467">
    <property type="entry name" value="His_kinase_dom"/>
</dbReference>
<dbReference type="Gene3D" id="3.30.565.10">
    <property type="entry name" value="Histidine kinase-like ATPase, C-terminal domain"/>
    <property type="match status" value="1"/>
</dbReference>
<dbReference type="Gene3D" id="1.20.120.160">
    <property type="entry name" value="HPT domain"/>
    <property type="match status" value="1"/>
</dbReference>
<keyword evidence="7" id="KW-0808">Transferase</keyword>
<dbReference type="PROSITE" id="PS50109">
    <property type="entry name" value="HIS_KIN"/>
    <property type="match status" value="1"/>
</dbReference>
<keyword evidence="24" id="KW-1185">Reference proteome</keyword>
<feature type="domain" description="HPt" evidence="22">
    <location>
        <begin position="858"/>
        <end position="951"/>
    </location>
</feature>
<dbReference type="InterPro" id="IPR003594">
    <property type="entry name" value="HATPase_dom"/>
</dbReference>
<evidence type="ECO:0000259" key="19">
    <source>
        <dbReference type="PROSITE" id="PS50109"/>
    </source>
</evidence>
<protein>
    <recommendedName>
        <fullName evidence="3">histidine kinase</fullName>
        <ecNumber evidence="3">2.7.13.3</ecNumber>
    </recommendedName>
</protein>
<dbReference type="SUPFAM" id="SSF55874">
    <property type="entry name" value="ATPase domain of HSP90 chaperone/DNA topoisomerase II/histidine kinase"/>
    <property type="match status" value="1"/>
</dbReference>
<dbReference type="SUPFAM" id="SSF47226">
    <property type="entry name" value="Histidine-containing phosphotransfer domain, HPT domain"/>
    <property type="match status" value="1"/>
</dbReference>